<comment type="caution">
    <text evidence="1">The sequence shown here is derived from an EMBL/GenBank/DDBJ whole genome shotgun (WGS) entry which is preliminary data.</text>
</comment>
<sequence>MTVDFHNILNPTADVSVGVCRRVNGEEEETDRDTKRVMVLDVMCLCVFLLCSGLQIATEVNQLQVGNQMVDDPGQLTLRKTMQHQFNLLREEVELRTTPEPGGLSGPVLPLKHLGMSPMSPCLFLQILFE</sequence>
<organism evidence="1 2">
    <name type="scientific">Cirrhinus molitorella</name>
    <name type="common">mud carp</name>
    <dbReference type="NCBI Taxonomy" id="172907"/>
    <lineage>
        <taxon>Eukaryota</taxon>
        <taxon>Metazoa</taxon>
        <taxon>Chordata</taxon>
        <taxon>Craniata</taxon>
        <taxon>Vertebrata</taxon>
        <taxon>Euteleostomi</taxon>
        <taxon>Actinopterygii</taxon>
        <taxon>Neopterygii</taxon>
        <taxon>Teleostei</taxon>
        <taxon>Ostariophysi</taxon>
        <taxon>Cypriniformes</taxon>
        <taxon>Cyprinidae</taxon>
        <taxon>Labeoninae</taxon>
        <taxon>Labeonini</taxon>
        <taxon>Cirrhinus</taxon>
    </lineage>
</organism>
<accession>A0ABR3LC28</accession>
<evidence type="ECO:0000313" key="1">
    <source>
        <dbReference type="EMBL" id="KAL1249239.1"/>
    </source>
</evidence>
<protein>
    <submittedName>
        <fullName evidence="1">Uncharacterized protein</fullName>
    </submittedName>
</protein>
<gene>
    <name evidence="1" type="ORF">QQF64_020244</name>
</gene>
<proteinExistence type="predicted"/>
<dbReference type="EMBL" id="JAYMGO010000023">
    <property type="protein sequence ID" value="KAL1249239.1"/>
    <property type="molecule type" value="Genomic_DNA"/>
</dbReference>
<keyword evidence="2" id="KW-1185">Reference proteome</keyword>
<dbReference type="Proteomes" id="UP001558613">
    <property type="component" value="Unassembled WGS sequence"/>
</dbReference>
<evidence type="ECO:0000313" key="2">
    <source>
        <dbReference type="Proteomes" id="UP001558613"/>
    </source>
</evidence>
<reference evidence="1 2" key="1">
    <citation type="submission" date="2023-09" db="EMBL/GenBank/DDBJ databases">
        <authorList>
            <person name="Wang M."/>
        </authorList>
    </citation>
    <scope>NUCLEOTIDE SEQUENCE [LARGE SCALE GENOMIC DNA]</scope>
    <source>
        <strain evidence="1">GT-2023</strain>
        <tissue evidence="1">Liver</tissue>
    </source>
</reference>
<name>A0ABR3LC28_9TELE</name>
<feature type="non-terminal residue" evidence="1">
    <location>
        <position position="130"/>
    </location>
</feature>